<dbReference type="EMBL" id="LNFO01000223">
    <property type="protein sequence ID" value="KUG01752.1"/>
    <property type="molecule type" value="Genomic_DNA"/>
</dbReference>
<feature type="domain" description="DUF7726" evidence="1">
    <location>
        <begin position="7"/>
        <end position="72"/>
    </location>
</feature>
<name>A0A0W8DZ92_PHYNI</name>
<evidence type="ECO:0000313" key="2">
    <source>
        <dbReference type="EMBL" id="KUG01752.1"/>
    </source>
</evidence>
<dbReference type="STRING" id="4790.A0A0W8DZ92"/>
<protein>
    <recommendedName>
        <fullName evidence="1">DUF7726 domain-containing protein</fullName>
    </recommendedName>
</protein>
<gene>
    <name evidence="2" type="ORF">AM587_10011872</name>
</gene>
<dbReference type="AlphaFoldDB" id="A0A0W8DZ92"/>
<dbReference type="OrthoDB" id="2592504at2759"/>
<dbReference type="InterPro" id="IPR056143">
    <property type="entry name" value="DUF7726"/>
</dbReference>
<evidence type="ECO:0000313" key="3">
    <source>
        <dbReference type="Proteomes" id="UP000052943"/>
    </source>
</evidence>
<reference evidence="2 3" key="1">
    <citation type="submission" date="2015-11" db="EMBL/GenBank/DDBJ databases">
        <title>Genomes and virulence difference between two physiological races of Phytophthora nicotianae.</title>
        <authorList>
            <person name="Liu H."/>
            <person name="Ma X."/>
            <person name="Yu H."/>
            <person name="Fang D."/>
            <person name="Li Y."/>
            <person name="Wang X."/>
            <person name="Wang W."/>
            <person name="Dong Y."/>
            <person name="Xiao B."/>
        </authorList>
    </citation>
    <scope>NUCLEOTIDE SEQUENCE [LARGE SCALE GENOMIC DNA]</scope>
    <source>
        <strain evidence="3">race 0</strain>
    </source>
</reference>
<dbReference type="PANTHER" id="PTHR42339:SF1">
    <property type="entry name" value="HISTONE H1"/>
    <property type="match status" value="1"/>
</dbReference>
<accession>A0A0W8DZ92</accession>
<dbReference type="Proteomes" id="UP000052943">
    <property type="component" value="Unassembled WGS sequence"/>
</dbReference>
<evidence type="ECO:0000259" key="1">
    <source>
        <dbReference type="Pfam" id="PF24852"/>
    </source>
</evidence>
<proteinExistence type="predicted"/>
<dbReference type="PANTHER" id="PTHR42339">
    <property type="entry name" value="HISTONE H1"/>
    <property type="match status" value="1"/>
</dbReference>
<sequence>MVIRQSTMDCDEMRKKINEFLGEKIITQTAFLKALGNRGRRHMKRGAGSGAVNVVYRKGYIFFEKKRILEGGKKPKKRLENEKKQGPDGFELRHGDSKRYYLVSEL</sequence>
<organism evidence="2 3">
    <name type="scientific">Phytophthora nicotianae</name>
    <name type="common">Potato buckeye rot agent</name>
    <name type="synonym">Phytophthora parasitica</name>
    <dbReference type="NCBI Taxonomy" id="4792"/>
    <lineage>
        <taxon>Eukaryota</taxon>
        <taxon>Sar</taxon>
        <taxon>Stramenopiles</taxon>
        <taxon>Oomycota</taxon>
        <taxon>Peronosporomycetes</taxon>
        <taxon>Peronosporales</taxon>
        <taxon>Peronosporaceae</taxon>
        <taxon>Phytophthora</taxon>
    </lineage>
</organism>
<comment type="caution">
    <text evidence="2">The sequence shown here is derived from an EMBL/GenBank/DDBJ whole genome shotgun (WGS) entry which is preliminary data.</text>
</comment>
<dbReference type="Pfam" id="PF24852">
    <property type="entry name" value="DUF7726"/>
    <property type="match status" value="1"/>
</dbReference>